<dbReference type="EMBL" id="CP165626">
    <property type="protein sequence ID" value="XDU97221.1"/>
    <property type="molecule type" value="Genomic_DNA"/>
</dbReference>
<evidence type="ECO:0008006" key="2">
    <source>
        <dbReference type="Google" id="ProtNLM"/>
    </source>
</evidence>
<organism evidence="1">
    <name type="scientific">Flavobacterium sp. WC2416</name>
    <dbReference type="NCBI Taxonomy" id="3234141"/>
    <lineage>
        <taxon>Bacteria</taxon>
        <taxon>Pseudomonadati</taxon>
        <taxon>Bacteroidota</taxon>
        <taxon>Flavobacteriia</taxon>
        <taxon>Flavobacteriales</taxon>
        <taxon>Flavobacteriaceae</taxon>
        <taxon>Flavobacterium</taxon>
    </lineage>
</organism>
<dbReference type="AlphaFoldDB" id="A0AB39W7C3"/>
<proteinExistence type="predicted"/>
<sequence>MKKKLPAHENNPADYGLALEGFKVYEIGSSSKEIPDYVRSDFYKVCVTDGEFMINYENQATVTSGDILFFGSPHKPYNSVVLSPVFNGYACVFTSAFINKKDNLLNPENCSLFHKDSDAIISLSKEQNDCIRDIFRSMIKEAQGEYRFKDDMVRSCIMSILHFAKKRQ</sequence>
<gene>
    <name evidence="1" type="ORF">AB3G39_08510</name>
</gene>
<evidence type="ECO:0000313" key="1">
    <source>
        <dbReference type="EMBL" id="XDU97221.1"/>
    </source>
</evidence>
<name>A0AB39W7C3_9FLAO</name>
<protein>
    <recommendedName>
        <fullName evidence="2">AraC family transcriptional regulator</fullName>
    </recommendedName>
</protein>
<accession>A0AB39W7C3</accession>
<dbReference type="RefSeq" id="WP_369769266.1">
    <property type="nucleotide sequence ID" value="NZ_CP165626.1"/>
</dbReference>
<reference evidence="1" key="1">
    <citation type="submission" date="2024-07" db="EMBL/GenBank/DDBJ databases">
        <authorList>
            <person name="Biller S.J."/>
        </authorList>
    </citation>
    <scope>NUCLEOTIDE SEQUENCE</scope>
    <source>
        <strain evidence="1">WC2416</strain>
    </source>
</reference>